<organism evidence="7 8">
    <name type="scientific">Ogataea philodendri</name>
    <dbReference type="NCBI Taxonomy" id="1378263"/>
    <lineage>
        <taxon>Eukaryota</taxon>
        <taxon>Fungi</taxon>
        <taxon>Dikarya</taxon>
        <taxon>Ascomycota</taxon>
        <taxon>Saccharomycotina</taxon>
        <taxon>Pichiomycetes</taxon>
        <taxon>Pichiales</taxon>
        <taxon>Pichiaceae</taxon>
        <taxon>Ogataea</taxon>
    </lineage>
</organism>
<evidence type="ECO:0000256" key="4">
    <source>
        <dbReference type="ARBA" id="ARBA00021397"/>
    </source>
</evidence>
<reference evidence="7" key="1">
    <citation type="journal article" date="2021" name="Open Biol.">
        <title>Shared evolutionary footprints suggest mitochondrial oxidative damage underlies multiple complex I losses in fungi.</title>
        <authorList>
            <person name="Schikora-Tamarit M.A."/>
            <person name="Marcet-Houben M."/>
            <person name="Nosek J."/>
            <person name="Gabaldon T."/>
        </authorList>
    </citation>
    <scope>NUCLEOTIDE SEQUENCE</scope>
    <source>
        <strain evidence="7">CBS6075</strain>
    </source>
</reference>
<evidence type="ECO:0000256" key="5">
    <source>
        <dbReference type="ARBA" id="ARBA00023136"/>
    </source>
</evidence>
<comment type="caution">
    <text evidence="7">The sequence shown here is derived from an EMBL/GenBank/DDBJ whole genome shotgun (WGS) entry which is preliminary data.</text>
</comment>
<dbReference type="OrthoDB" id="3980558at2759"/>
<evidence type="ECO:0000256" key="1">
    <source>
        <dbReference type="ARBA" id="ARBA00003594"/>
    </source>
</evidence>
<feature type="region of interest" description="Disordered" evidence="6">
    <location>
        <begin position="45"/>
        <end position="79"/>
    </location>
</feature>
<gene>
    <name evidence="7" type="ORF">OGAPHI_004013</name>
</gene>
<evidence type="ECO:0000256" key="2">
    <source>
        <dbReference type="ARBA" id="ARBA00004421"/>
    </source>
</evidence>
<dbReference type="RefSeq" id="XP_046061029.1">
    <property type="nucleotide sequence ID" value="XM_046205046.1"/>
</dbReference>
<dbReference type="GO" id="GO:0005780">
    <property type="term" value="C:extrinsic component of intraperoxisomal membrane"/>
    <property type="evidence" value="ECO:0007669"/>
    <property type="project" value="InterPro"/>
</dbReference>
<protein>
    <recommendedName>
        <fullName evidence="4">Inheritance of peroxisomes protein 1</fullName>
    </recommendedName>
</protein>
<dbReference type="Pfam" id="PF12634">
    <property type="entry name" value="Inp1"/>
    <property type="match status" value="1"/>
</dbReference>
<name>A0A9P8T579_9ASCO</name>
<proteinExistence type="inferred from homology"/>
<feature type="compositionally biased region" description="Basic residues" evidence="6">
    <location>
        <begin position="56"/>
        <end position="73"/>
    </location>
</feature>
<feature type="compositionally biased region" description="Low complexity" evidence="6">
    <location>
        <begin position="235"/>
        <end position="249"/>
    </location>
</feature>
<evidence type="ECO:0000313" key="7">
    <source>
        <dbReference type="EMBL" id="KAH3665825.1"/>
    </source>
</evidence>
<evidence type="ECO:0000256" key="6">
    <source>
        <dbReference type="SAM" id="MobiDB-lite"/>
    </source>
</evidence>
<sequence>MSFHTDPVAAQLWPPPTLSAASDSDASSLTESLIQKFQHEFTSTDHSAGKVVATHPSKHRIRSMRLGSPKKRADRPSSRARLQSLFKKTKKELPESQPVEERTVVFQCDAAKITSYDVASDRLKPVSSGRSLGHGQFEIYQINNKSVTYFSCGSVVYPIMQKLKVLKISRNEFIVPLYNPERYWKITLITDNTDTLREADEAFDGVCQFKTVYDEELHDERVELPQRVASQDTVQSSSQLSPSYSSSSLNSTIACFDIGDEVETKDHDFLQHPIPIKLRSVSSSLDSVLDRFQIESDEEDKQEQTPATPPMDENESTMTASDLRSELRGRSINKRYSLTFKACDVSLSTVDLDLDFLREEDESAPINGSTILRGSQSMQMLRRSSPQQTWTNKLFGW</sequence>
<dbReference type="EMBL" id="JAEUBE010000295">
    <property type="protein sequence ID" value="KAH3665825.1"/>
    <property type="molecule type" value="Genomic_DNA"/>
</dbReference>
<dbReference type="GO" id="GO:0045033">
    <property type="term" value="P:peroxisome inheritance"/>
    <property type="evidence" value="ECO:0007669"/>
    <property type="project" value="InterPro"/>
</dbReference>
<dbReference type="InterPro" id="IPR024758">
    <property type="entry name" value="Inp1"/>
</dbReference>
<keyword evidence="5" id="KW-0472">Membrane</keyword>
<feature type="region of interest" description="Disordered" evidence="6">
    <location>
        <begin position="294"/>
        <end position="326"/>
    </location>
</feature>
<evidence type="ECO:0000313" key="8">
    <source>
        <dbReference type="Proteomes" id="UP000769157"/>
    </source>
</evidence>
<keyword evidence="8" id="KW-1185">Reference proteome</keyword>
<comment type="subcellular location">
    <subcellularLocation>
        <location evidence="2">Peroxisome membrane</location>
        <topology evidence="2">Peripheral membrane protein</topology>
    </subcellularLocation>
</comment>
<dbReference type="Proteomes" id="UP000769157">
    <property type="component" value="Unassembled WGS sequence"/>
</dbReference>
<dbReference type="AlphaFoldDB" id="A0A9P8T579"/>
<dbReference type="GeneID" id="70235978"/>
<evidence type="ECO:0000256" key="3">
    <source>
        <dbReference type="ARBA" id="ARBA00010707"/>
    </source>
</evidence>
<accession>A0A9P8T579</accession>
<comment type="function">
    <text evidence="1">Required for peroxisome inheritance.</text>
</comment>
<feature type="region of interest" description="Disordered" evidence="6">
    <location>
        <begin position="1"/>
        <end position="24"/>
    </location>
</feature>
<reference evidence="7" key="2">
    <citation type="submission" date="2021-01" db="EMBL/GenBank/DDBJ databases">
        <authorList>
            <person name="Schikora-Tamarit M.A."/>
        </authorList>
    </citation>
    <scope>NUCLEOTIDE SEQUENCE</scope>
    <source>
        <strain evidence="7">CBS6075</strain>
    </source>
</reference>
<comment type="similarity">
    <text evidence="3">Belongs to the INP1 family.</text>
</comment>
<feature type="region of interest" description="Disordered" evidence="6">
    <location>
        <begin position="226"/>
        <end position="249"/>
    </location>
</feature>